<dbReference type="GO" id="GO:0032259">
    <property type="term" value="P:methylation"/>
    <property type="evidence" value="ECO:0007669"/>
    <property type="project" value="UniProtKB-KW"/>
</dbReference>
<proteinExistence type="predicted"/>
<keyword evidence="4" id="KW-0680">Restriction system</keyword>
<protein>
    <submittedName>
        <fullName evidence="6">C-5 cytosine-specific DNA methylase</fullName>
    </submittedName>
</protein>
<dbReference type="InterPro" id="IPR018117">
    <property type="entry name" value="C5_DNA_meth_AS"/>
</dbReference>
<dbReference type="SUPFAM" id="SSF53335">
    <property type="entry name" value="S-adenosyl-L-methionine-dependent methyltransferases"/>
    <property type="match status" value="1"/>
</dbReference>
<dbReference type="InterPro" id="IPR001525">
    <property type="entry name" value="C5_MeTfrase"/>
</dbReference>
<evidence type="ECO:0000256" key="4">
    <source>
        <dbReference type="ARBA" id="ARBA00022747"/>
    </source>
</evidence>
<dbReference type="GO" id="GO:0009307">
    <property type="term" value="P:DNA restriction-modification system"/>
    <property type="evidence" value="ECO:0007669"/>
    <property type="project" value="UniProtKB-KW"/>
</dbReference>
<dbReference type="KEGG" id="nsa:Nitsa_1823"/>
<dbReference type="eggNOG" id="COG0270">
    <property type="taxonomic scope" value="Bacteria"/>
</dbReference>
<dbReference type="REBASE" id="31716">
    <property type="entry name" value="M.NsaORF1823P"/>
</dbReference>
<dbReference type="PROSITE" id="PS00094">
    <property type="entry name" value="C5_MTASE_1"/>
    <property type="match status" value="1"/>
</dbReference>
<reference evidence="6 7" key="1">
    <citation type="journal article" date="2011" name="Stand. Genomic Sci.">
        <title>Complete genome sequence of Nitratifractor salsuginis type strain (E9I37-1).</title>
        <authorList>
            <person name="Anderson I."/>
            <person name="Sikorski J."/>
            <person name="Zeytun A."/>
            <person name="Nolan M."/>
            <person name="Lapidus A."/>
            <person name="Lucas S."/>
            <person name="Hammon N."/>
            <person name="Deshpande S."/>
            <person name="Cheng J.F."/>
            <person name="Tapia R."/>
            <person name="Han C."/>
            <person name="Goodwin L."/>
            <person name="Pitluck S."/>
            <person name="Liolios K."/>
            <person name="Pagani I."/>
            <person name="Ivanova N."/>
            <person name="Huntemann M."/>
            <person name="Mavromatis K."/>
            <person name="Ovchinikova G."/>
            <person name="Pati A."/>
            <person name="Chen A."/>
            <person name="Palaniappan K."/>
            <person name="Land M."/>
            <person name="Hauser L."/>
            <person name="Brambilla E.M."/>
            <person name="Ngatchou-Djao O.D."/>
            <person name="Rohde M."/>
            <person name="Tindall B.J."/>
            <person name="Goker M."/>
            <person name="Detter J.C."/>
            <person name="Woyke T."/>
            <person name="Bristow J."/>
            <person name="Eisen J.A."/>
            <person name="Markowitz V."/>
            <person name="Hugenholtz P."/>
            <person name="Klenk H.P."/>
            <person name="Kyrpides N.C."/>
        </authorList>
    </citation>
    <scope>NUCLEOTIDE SEQUENCE [LARGE SCALE GENOMIC DNA]</scope>
    <source>
        <strain evidence="7">DSM 16511 / JCM 12458 / E9I37-1</strain>
    </source>
</reference>
<evidence type="ECO:0000256" key="5">
    <source>
        <dbReference type="ARBA" id="ARBA00047422"/>
    </source>
</evidence>
<dbReference type="Proteomes" id="UP000008633">
    <property type="component" value="Chromosome"/>
</dbReference>
<organism evidence="6 7">
    <name type="scientific">Nitratifractor salsuginis (strain DSM 16511 / JCM 12458 / E9I37-1)</name>
    <dbReference type="NCBI Taxonomy" id="749222"/>
    <lineage>
        <taxon>Bacteria</taxon>
        <taxon>Pseudomonadati</taxon>
        <taxon>Campylobacterota</taxon>
        <taxon>Epsilonproteobacteria</taxon>
        <taxon>Campylobacterales</taxon>
        <taxon>Sulfurovaceae</taxon>
        <taxon>Nitratifractor</taxon>
    </lineage>
</organism>
<name>E6X1S7_NITSE</name>
<keyword evidence="7" id="KW-1185">Reference proteome</keyword>
<evidence type="ECO:0000256" key="3">
    <source>
        <dbReference type="ARBA" id="ARBA00022691"/>
    </source>
</evidence>
<dbReference type="AlphaFoldDB" id="E6X1S7"/>
<accession>E6X1S7</accession>
<dbReference type="Pfam" id="PF00145">
    <property type="entry name" value="DNA_methylase"/>
    <property type="match status" value="1"/>
</dbReference>
<sequence>MNELALFAGAGGGLLGSRLLGWHTVCAVEIEEYAREVLLQRQRTGDLESFPIWDDVRSFDGKPWKGVVDVITGGFPCQDISIAGSADWTERAAGSGRRWRELSARFDHDTSSWKTAQCLFQEASIASLRTLPKWGMTRRGELWELTMPEPRIVERGSGYWPTPTIFGNNNAPKEGTKRGAGLATAVRFPTPTASAANQSYRTEHAGGLRLDEYVVAKYPTPTATAHKGWSPGHNRADSNDRIDYTVEREASQSSKPGRLNPDWVEWLMGWPIGWTNINRKEIDESWTWATDPADVGAVQRVTHRREHRARRIKAIGNGQVPDAMVLAWLVLNRIKEIG</sequence>
<evidence type="ECO:0000313" key="6">
    <source>
        <dbReference type="EMBL" id="ADV47068.1"/>
    </source>
</evidence>
<dbReference type="Gene3D" id="3.40.50.150">
    <property type="entry name" value="Vaccinia Virus protein VP39"/>
    <property type="match status" value="1"/>
</dbReference>
<evidence type="ECO:0000256" key="2">
    <source>
        <dbReference type="ARBA" id="ARBA00022679"/>
    </source>
</evidence>
<keyword evidence="1 6" id="KW-0489">Methyltransferase</keyword>
<evidence type="ECO:0000256" key="1">
    <source>
        <dbReference type="ARBA" id="ARBA00022603"/>
    </source>
</evidence>
<dbReference type="InterPro" id="IPR029063">
    <property type="entry name" value="SAM-dependent_MTases_sf"/>
</dbReference>
<reference evidence="7" key="2">
    <citation type="submission" date="2011-01" db="EMBL/GenBank/DDBJ databases">
        <title>The complete genome of Nitratifractor salsuginis DSM 16511.</title>
        <authorList>
            <consortium name="US DOE Joint Genome Institute (JGI-PGF)"/>
            <person name="Lucas S."/>
            <person name="Copeland A."/>
            <person name="Lapidus A."/>
            <person name="Bruce D."/>
            <person name="Goodwin L."/>
            <person name="Pitluck S."/>
            <person name="Kyrpides N."/>
            <person name="Mavromatis K."/>
            <person name="Ivanova N."/>
            <person name="Mikhailova N."/>
            <person name="Zeytun A."/>
            <person name="Detter J.C."/>
            <person name="Tapia R."/>
            <person name="Han C."/>
            <person name="Land M."/>
            <person name="Hauser L."/>
            <person name="Markowitz V."/>
            <person name="Cheng J.-F."/>
            <person name="Hugenholtz P."/>
            <person name="Woyke T."/>
            <person name="Wu D."/>
            <person name="Tindall B."/>
            <person name="Schuetze A."/>
            <person name="Brambilla E."/>
            <person name="Klenk H.-P."/>
            <person name="Eisen J.A."/>
        </authorList>
    </citation>
    <scope>NUCLEOTIDE SEQUENCE [LARGE SCALE GENOMIC DNA]</scope>
    <source>
        <strain evidence="7">DSM 16511 / JCM 12458 / E9I37-1</strain>
    </source>
</reference>
<dbReference type="HOGENOM" id="CLU_849601_0_0_7"/>
<keyword evidence="2" id="KW-0808">Transferase</keyword>
<evidence type="ECO:0000313" key="7">
    <source>
        <dbReference type="Proteomes" id="UP000008633"/>
    </source>
</evidence>
<dbReference type="STRING" id="749222.Nitsa_1823"/>
<dbReference type="EMBL" id="CP002452">
    <property type="protein sequence ID" value="ADV47068.1"/>
    <property type="molecule type" value="Genomic_DNA"/>
</dbReference>
<keyword evidence="3" id="KW-0949">S-adenosyl-L-methionine</keyword>
<comment type="catalytic activity">
    <reaction evidence="5">
        <text>a 2'-deoxycytidine in DNA + S-adenosyl-L-methionine = a 5-methyl-2'-deoxycytidine in DNA + S-adenosyl-L-homocysteine + H(+)</text>
        <dbReference type="Rhea" id="RHEA:13681"/>
        <dbReference type="Rhea" id="RHEA-COMP:11369"/>
        <dbReference type="Rhea" id="RHEA-COMP:11370"/>
        <dbReference type="ChEBI" id="CHEBI:15378"/>
        <dbReference type="ChEBI" id="CHEBI:57856"/>
        <dbReference type="ChEBI" id="CHEBI:59789"/>
        <dbReference type="ChEBI" id="CHEBI:85452"/>
        <dbReference type="ChEBI" id="CHEBI:85454"/>
        <dbReference type="EC" id="2.1.1.37"/>
    </reaction>
</comment>
<dbReference type="GO" id="GO:0003886">
    <property type="term" value="F:DNA (cytosine-5-)-methyltransferase activity"/>
    <property type="evidence" value="ECO:0007669"/>
    <property type="project" value="UniProtKB-EC"/>
</dbReference>
<gene>
    <name evidence="6" type="ordered locus">Nitsa_1823</name>
</gene>